<protein>
    <submittedName>
        <fullName evidence="4">PfkB family carbohydrate kinase</fullName>
    </submittedName>
</protein>
<proteinExistence type="predicted"/>
<feature type="domain" description="Carbohydrate kinase PfkB" evidence="3">
    <location>
        <begin position="21"/>
        <end position="280"/>
    </location>
</feature>
<dbReference type="Proteomes" id="UP001549799">
    <property type="component" value="Unassembled WGS sequence"/>
</dbReference>
<name>A0ABV2SQH5_9FLAO</name>
<dbReference type="PROSITE" id="PS00584">
    <property type="entry name" value="PFKB_KINASES_2"/>
    <property type="match status" value="1"/>
</dbReference>
<dbReference type="SUPFAM" id="SSF53613">
    <property type="entry name" value="Ribokinase-like"/>
    <property type="match status" value="1"/>
</dbReference>
<sequence length="308" mass="34108">MGKLLIVGTVAFDAIETPFGKTDKILGGAATFIGLAASQFQVDAAIVSVVGDDFPQEYLDLLSSKNIDISAIEIVKGGKTFYWKGKYHNDLNSRDTLATELNVLADFSPLVPHNYRNAEVVMLGNLHPSVQKSVIEQMETKPKLIVLDTMNFWMDNALKELLDVIKHVDVITINDEEARQLTNEYSLVKAAAAIHKLGPKYVVIKKGEHGALLFKEENIFFAPALPLEEVFDPTGAGDTFAGGFAGYLAESKNISFNNMKSAIIHGSNLASFCVEKFGTERMKSLERKEVTKRLMQFKELTQFDIELQ</sequence>
<comment type="caution">
    <text evidence="4">The sequence shown here is derived from an EMBL/GenBank/DDBJ whole genome shotgun (WGS) entry which is preliminary data.</text>
</comment>
<dbReference type="InterPro" id="IPR011611">
    <property type="entry name" value="PfkB_dom"/>
</dbReference>
<dbReference type="InterPro" id="IPR002173">
    <property type="entry name" value="Carboh/pur_kinase_PfkB_CS"/>
</dbReference>
<evidence type="ECO:0000256" key="2">
    <source>
        <dbReference type="ARBA" id="ARBA00022777"/>
    </source>
</evidence>
<accession>A0ABV2SQH5</accession>
<evidence type="ECO:0000256" key="1">
    <source>
        <dbReference type="ARBA" id="ARBA00022679"/>
    </source>
</evidence>
<dbReference type="InterPro" id="IPR029056">
    <property type="entry name" value="Ribokinase-like"/>
</dbReference>
<keyword evidence="5" id="KW-1185">Reference proteome</keyword>
<dbReference type="PANTHER" id="PTHR10584:SF166">
    <property type="entry name" value="RIBOKINASE"/>
    <property type="match status" value="1"/>
</dbReference>
<dbReference type="Gene3D" id="3.40.1190.20">
    <property type="match status" value="1"/>
</dbReference>
<evidence type="ECO:0000313" key="4">
    <source>
        <dbReference type="EMBL" id="MET6989409.1"/>
    </source>
</evidence>
<keyword evidence="2 4" id="KW-0418">Kinase</keyword>
<dbReference type="Pfam" id="PF00294">
    <property type="entry name" value="PfkB"/>
    <property type="match status" value="1"/>
</dbReference>
<dbReference type="GO" id="GO:0016301">
    <property type="term" value="F:kinase activity"/>
    <property type="evidence" value="ECO:0007669"/>
    <property type="project" value="UniProtKB-KW"/>
</dbReference>
<dbReference type="RefSeq" id="WP_354613778.1">
    <property type="nucleotide sequence ID" value="NZ_JBEXAE010000001.1"/>
</dbReference>
<keyword evidence="1" id="KW-0808">Transferase</keyword>
<dbReference type="EMBL" id="JBEXAE010000001">
    <property type="protein sequence ID" value="MET6989409.1"/>
    <property type="molecule type" value="Genomic_DNA"/>
</dbReference>
<organism evidence="4 5">
    <name type="scientific">Sediminicola arcticus</name>
    <dbReference type="NCBI Taxonomy" id="1574308"/>
    <lineage>
        <taxon>Bacteria</taxon>
        <taxon>Pseudomonadati</taxon>
        <taxon>Bacteroidota</taxon>
        <taxon>Flavobacteriia</taxon>
        <taxon>Flavobacteriales</taxon>
        <taxon>Flavobacteriaceae</taxon>
        <taxon>Sediminicola</taxon>
    </lineage>
</organism>
<reference evidence="4 5" key="1">
    <citation type="submission" date="2024-07" db="EMBL/GenBank/DDBJ databases">
        <title>The genome sequence of type strain Sediminicola arcticus GDMCC 1.2805.</title>
        <authorList>
            <person name="Liu Y."/>
        </authorList>
    </citation>
    <scope>NUCLEOTIDE SEQUENCE [LARGE SCALE GENOMIC DNA]</scope>
    <source>
        <strain evidence="4 5">GDMCC 1.2805</strain>
    </source>
</reference>
<dbReference type="PANTHER" id="PTHR10584">
    <property type="entry name" value="SUGAR KINASE"/>
    <property type="match status" value="1"/>
</dbReference>
<gene>
    <name evidence="4" type="ORF">ABXZ36_01960</name>
</gene>
<evidence type="ECO:0000313" key="5">
    <source>
        <dbReference type="Proteomes" id="UP001549799"/>
    </source>
</evidence>
<evidence type="ECO:0000259" key="3">
    <source>
        <dbReference type="Pfam" id="PF00294"/>
    </source>
</evidence>